<comment type="caution">
    <text evidence="2">The sequence shown here is derived from an EMBL/GenBank/DDBJ whole genome shotgun (WGS) entry which is preliminary data.</text>
</comment>
<feature type="region of interest" description="Disordered" evidence="1">
    <location>
        <begin position="65"/>
        <end position="86"/>
    </location>
</feature>
<evidence type="ECO:0000313" key="3">
    <source>
        <dbReference type="Proteomes" id="UP001362999"/>
    </source>
</evidence>
<evidence type="ECO:0000313" key="2">
    <source>
        <dbReference type="EMBL" id="KAK7026347.1"/>
    </source>
</evidence>
<dbReference type="AlphaFoldDB" id="A0AAW0BJG1"/>
<organism evidence="2 3">
    <name type="scientific">Favolaschia claudopus</name>
    <dbReference type="NCBI Taxonomy" id="2862362"/>
    <lineage>
        <taxon>Eukaryota</taxon>
        <taxon>Fungi</taxon>
        <taxon>Dikarya</taxon>
        <taxon>Basidiomycota</taxon>
        <taxon>Agaricomycotina</taxon>
        <taxon>Agaricomycetes</taxon>
        <taxon>Agaricomycetidae</taxon>
        <taxon>Agaricales</taxon>
        <taxon>Marasmiineae</taxon>
        <taxon>Mycenaceae</taxon>
        <taxon>Favolaschia</taxon>
    </lineage>
</organism>
<sequence>MHQESLPYSEVAGDTSSHCDQSAWGEDKSSFFLTPRTAPPQSTSIPENFKGHSHNYYITMTGGTGGTGGASGTGLGGDGGRGDGPRPVFKIHGGTFNYSVPKIKKEFESAQPCDLLADLPDFQR</sequence>
<feature type="compositionally biased region" description="Gly residues" evidence="1">
    <location>
        <begin position="65"/>
        <end position="79"/>
    </location>
</feature>
<reference evidence="2 3" key="1">
    <citation type="journal article" date="2024" name="J Genomics">
        <title>Draft genome sequencing and assembly of Favolaschia claudopus CIRM-BRFM 2984 isolated from oak limbs.</title>
        <authorList>
            <person name="Navarro D."/>
            <person name="Drula E."/>
            <person name="Chaduli D."/>
            <person name="Cazenave R."/>
            <person name="Ahrendt S."/>
            <person name="Wang J."/>
            <person name="Lipzen A."/>
            <person name="Daum C."/>
            <person name="Barry K."/>
            <person name="Grigoriev I.V."/>
            <person name="Favel A."/>
            <person name="Rosso M.N."/>
            <person name="Martin F."/>
        </authorList>
    </citation>
    <scope>NUCLEOTIDE SEQUENCE [LARGE SCALE GENOMIC DNA]</scope>
    <source>
        <strain evidence="2 3">CIRM-BRFM 2984</strain>
    </source>
</reference>
<dbReference type="EMBL" id="JAWWNJ010000032">
    <property type="protein sequence ID" value="KAK7026347.1"/>
    <property type="molecule type" value="Genomic_DNA"/>
</dbReference>
<feature type="region of interest" description="Disordered" evidence="1">
    <location>
        <begin position="1"/>
        <end position="23"/>
    </location>
</feature>
<dbReference type="Proteomes" id="UP001362999">
    <property type="component" value="Unassembled WGS sequence"/>
</dbReference>
<proteinExistence type="predicted"/>
<evidence type="ECO:0000256" key="1">
    <source>
        <dbReference type="SAM" id="MobiDB-lite"/>
    </source>
</evidence>
<gene>
    <name evidence="2" type="ORF">R3P38DRAFT_3193000</name>
</gene>
<protein>
    <submittedName>
        <fullName evidence="2">Uncharacterized protein</fullName>
    </submittedName>
</protein>
<name>A0AAW0BJG1_9AGAR</name>
<accession>A0AAW0BJG1</accession>
<keyword evidence="3" id="KW-1185">Reference proteome</keyword>